<feature type="domain" description="GATA-type" evidence="7">
    <location>
        <begin position="28"/>
        <end position="68"/>
    </location>
</feature>
<evidence type="ECO:0008006" key="11">
    <source>
        <dbReference type="Google" id="ProtNLM"/>
    </source>
</evidence>
<proteinExistence type="predicted"/>
<dbReference type="SUPFAM" id="SSF57863">
    <property type="entry name" value="ArfGap/RecO-like zinc finger"/>
    <property type="match status" value="1"/>
</dbReference>
<dbReference type="PROSITE" id="PS50114">
    <property type="entry name" value="GATA_ZN_FINGER_2"/>
    <property type="match status" value="1"/>
</dbReference>
<dbReference type="GO" id="GO:0005096">
    <property type="term" value="F:GTPase activator activity"/>
    <property type="evidence" value="ECO:0007669"/>
    <property type="project" value="UniProtKB-KW"/>
</dbReference>
<keyword evidence="10" id="KW-1185">Reference proteome</keyword>
<feature type="compositionally biased region" description="Polar residues" evidence="6">
    <location>
        <begin position="209"/>
        <end position="220"/>
    </location>
</feature>
<dbReference type="EMBL" id="CCBN010000004">
    <property type="protein sequence ID" value="CDO53302.1"/>
    <property type="molecule type" value="Genomic_DNA"/>
</dbReference>
<organism evidence="9 10">
    <name type="scientific">Geotrichum candidum</name>
    <name type="common">Oospora lactis</name>
    <name type="synonym">Dipodascus geotrichum</name>
    <dbReference type="NCBI Taxonomy" id="1173061"/>
    <lineage>
        <taxon>Eukaryota</taxon>
        <taxon>Fungi</taxon>
        <taxon>Dikarya</taxon>
        <taxon>Ascomycota</taxon>
        <taxon>Saccharomycotina</taxon>
        <taxon>Dipodascomycetes</taxon>
        <taxon>Dipodascales</taxon>
        <taxon>Dipodascaceae</taxon>
        <taxon>Geotrichum</taxon>
    </lineage>
</organism>
<dbReference type="PANTHER" id="PTHR45705">
    <property type="entry name" value="FI20236P1"/>
    <property type="match status" value="1"/>
</dbReference>
<dbReference type="Proteomes" id="UP000242525">
    <property type="component" value="Unassembled WGS sequence"/>
</dbReference>
<evidence type="ECO:0000313" key="9">
    <source>
        <dbReference type="EMBL" id="CDO53302.1"/>
    </source>
</evidence>
<dbReference type="FunFam" id="1.10.220.150:FF:000009">
    <property type="entry name" value="stromal membrane-associated protein 1 isoform X1"/>
    <property type="match status" value="1"/>
</dbReference>
<dbReference type="PRINTS" id="PR00405">
    <property type="entry name" value="REVINTRACTNG"/>
</dbReference>
<feature type="compositionally biased region" description="Low complexity" evidence="6">
    <location>
        <begin position="319"/>
        <end position="343"/>
    </location>
</feature>
<comment type="caution">
    <text evidence="9">The sequence shown here is derived from an EMBL/GenBank/DDBJ whole genome shotgun (WGS) entry which is preliminary data.</text>
</comment>
<keyword evidence="4" id="KW-0862">Zinc</keyword>
<evidence type="ECO:0000256" key="6">
    <source>
        <dbReference type="SAM" id="MobiDB-lite"/>
    </source>
</evidence>
<accession>A0A0J9X926</accession>
<feature type="compositionally biased region" description="Low complexity" evidence="6">
    <location>
        <begin position="451"/>
        <end position="467"/>
    </location>
</feature>
<dbReference type="InterPro" id="IPR038508">
    <property type="entry name" value="ArfGAP_dom_sf"/>
</dbReference>
<dbReference type="GO" id="GO:0006355">
    <property type="term" value="P:regulation of DNA-templated transcription"/>
    <property type="evidence" value="ECO:0007669"/>
    <property type="project" value="InterPro"/>
</dbReference>
<feature type="compositionally biased region" description="Polar residues" evidence="6">
    <location>
        <begin position="175"/>
        <end position="190"/>
    </location>
</feature>
<evidence type="ECO:0000256" key="5">
    <source>
        <dbReference type="PROSITE-ProRule" id="PRU00094"/>
    </source>
</evidence>
<dbReference type="InterPro" id="IPR051718">
    <property type="entry name" value="ARF_GTPase-activating"/>
</dbReference>
<dbReference type="InterPro" id="IPR000679">
    <property type="entry name" value="Znf_GATA"/>
</dbReference>
<dbReference type="Pfam" id="PF01412">
    <property type="entry name" value="ArfGap"/>
    <property type="match status" value="1"/>
</dbReference>
<dbReference type="GO" id="GO:0008270">
    <property type="term" value="F:zinc ion binding"/>
    <property type="evidence" value="ECO:0007669"/>
    <property type="project" value="UniProtKB-KW"/>
</dbReference>
<keyword evidence="3 5" id="KW-0863">Zinc-finger</keyword>
<dbReference type="STRING" id="1173061.A0A0J9X926"/>
<keyword evidence="2" id="KW-0479">Metal-binding</keyword>
<dbReference type="InterPro" id="IPR001164">
    <property type="entry name" value="ArfGAP_dom"/>
</dbReference>
<dbReference type="PROSITE" id="PS50115">
    <property type="entry name" value="ARFGAP"/>
    <property type="match status" value="1"/>
</dbReference>
<dbReference type="InterPro" id="IPR037278">
    <property type="entry name" value="ARFGAP/RecO"/>
</dbReference>
<feature type="region of interest" description="Disordered" evidence="6">
    <location>
        <begin position="450"/>
        <end position="550"/>
    </location>
</feature>
<feature type="region of interest" description="Disordered" evidence="6">
    <location>
        <begin position="308"/>
        <end position="371"/>
    </location>
</feature>
<feature type="compositionally biased region" description="Low complexity" evidence="6">
    <location>
        <begin position="480"/>
        <end position="504"/>
    </location>
</feature>
<evidence type="ECO:0000313" key="10">
    <source>
        <dbReference type="Proteomes" id="UP000242525"/>
    </source>
</evidence>
<dbReference type="GO" id="GO:0043565">
    <property type="term" value="F:sequence-specific DNA binding"/>
    <property type="evidence" value="ECO:0007669"/>
    <property type="project" value="InterPro"/>
</dbReference>
<evidence type="ECO:0000256" key="3">
    <source>
        <dbReference type="ARBA" id="ARBA00022771"/>
    </source>
</evidence>
<keyword evidence="1" id="KW-0343">GTPase activation</keyword>
<gene>
    <name evidence="9" type="ORF">BN980_GECA04s07501g</name>
</gene>
<reference evidence="9" key="1">
    <citation type="submission" date="2014-03" db="EMBL/GenBank/DDBJ databases">
        <authorList>
            <person name="Casaregola S."/>
        </authorList>
    </citation>
    <scope>NUCLEOTIDE SEQUENCE [LARGE SCALE GENOMIC DNA]</scope>
    <source>
        <strain evidence="9">CLIB 918</strain>
    </source>
</reference>
<sequence length="550" mass="57860">MSVSRGSRNRANSVFERNQQLLKALVKEPDNKFCADCKTSGHPRWTSWSLGVFLCIRCSGIHRSMGVHISKVRSIDLDTWSDEQIKMLVKWGNKRANQYWEAKLPPNYAPDDSKIDNFIRTKYEMKRWVLSDQLPEDPSVLDSLPNKRPGSEEDTVPLSEVQRRLATTPKKRGSVLSSTARGNAVSSGSGSRPKPPVVDLLGGADLSAAPTTSTQRQNVVSGPGGRVSIEKSQLNAAARPSAGTRPPAPKPQTADLLGLDFGTPSPAPSHSRSTSAASSSAATGNSSPATPVTSRPDLTKSILSLYSSTPIQPQPANPPQTNTTNAFSSFQSNNFGGFSSPSPTMTKPSDDAFSGFQSSTRNQDSAVNGAQKSNGLDSLSFLTGNLNLGAAPATTTNTTATASATKSTTNAFDGLFSTTSNANTGWSMGSSASIASTAKASIPSVTHDSWTTTASTTSASTNNNNSAPGWNLSAWDTKPAAATTTSWATSNEGWGSASAAPAPANYGNSTANNNADDDEDWDDFMSTGPNTSAPAGTKSTDDDLFSNVWK</sequence>
<feature type="compositionally biased region" description="Polar residues" evidence="6">
    <location>
        <begin position="355"/>
        <end position="371"/>
    </location>
</feature>
<dbReference type="InterPro" id="IPR044732">
    <property type="entry name" value="ArfGAP_SMAP1-like"/>
</dbReference>
<feature type="domain" description="Arf-GAP" evidence="8">
    <location>
        <begin position="19"/>
        <end position="136"/>
    </location>
</feature>
<evidence type="ECO:0000256" key="1">
    <source>
        <dbReference type="ARBA" id="ARBA00022468"/>
    </source>
</evidence>
<dbReference type="Gene3D" id="1.10.220.150">
    <property type="entry name" value="Arf GTPase activating protein"/>
    <property type="match status" value="1"/>
</dbReference>
<evidence type="ECO:0000256" key="2">
    <source>
        <dbReference type="ARBA" id="ARBA00022723"/>
    </source>
</evidence>
<feature type="compositionally biased region" description="Polar residues" evidence="6">
    <location>
        <begin position="527"/>
        <end position="538"/>
    </location>
</feature>
<dbReference type="OrthoDB" id="10266696at2759"/>
<evidence type="ECO:0000259" key="7">
    <source>
        <dbReference type="PROSITE" id="PS50114"/>
    </source>
</evidence>
<dbReference type="SMART" id="SM00105">
    <property type="entry name" value="ArfGap"/>
    <property type="match status" value="1"/>
</dbReference>
<dbReference type="GO" id="GO:0005737">
    <property type="term" value="C:cytoplasm"/>
    <property type="evidence" value="ECO:0007669"/>
    <property type="project" value="TreeGrafter"/>
</dbReference>
<dbReference type="AlphaFoldDB" id="A0A0J9X926"/>
<dbReference type="CDD" id="cd08839">
    <property type="entry name" value="ArfGap_SMAP"/>
    <property type="match status" value="1"/>
</dbReference>
<protein>
    <recommendedName>
        <fullName evidence="11">Arf-GAP domain-containing protein</fullName>
    </recommendedName>
</protein>
<dbReference type="PANTHER" id="PTHR45705:SF1">
    <property type="entry name" value="FI20236P1"/>
    <property type="match status" value="1"/>
</dbReference>
<feature type="region of interest" description="Disordered" evidence="6">
    <location>
        <begin position="138"/>
        <end position="296"/>
    </location>
</feature>
<evidence type="ECO:0000256" key="4">
    <source>
        <dbReference type="ARBA" id="ARBA00022833"/>
    </source>
</evidence>
<feature type="compositionally biased region" description="Low complexity" evidence="6">
    <location>
        <begin position="268"/>
        <end position="291"/>
    </location>
</feature>
<evidence type="ECO:0000259" key="8">
    <source>
        <dbReference type="PROSITE" id="PS50115"/>
    </source>
</evidence>
<name>A0A0J9X926_GEOCN</name>